<organism evidence="2 3">
    <name type="scientific">Massarina eburnea CBS 473.64</name>
    <dbReference type="NCBI Taxonomy" id="1395130"/>
    <lineage>
        <taxon>Eukaryota</taxon>
        <taxon>Fungi</taxon>
        <taxon>Dikarya</taxon>
        <taxon>Ascomycota</taxon>
        <taxon>Pezizomycotina</taxon>
        <taxon>Dothideomycetes</taxon>
        <taxon>Pleosporomycetidae</taxon>
        <taxon>Pleosporales</taxon>
        <taxon>Massarineae</taxon>
        <taxon>Massarinaceae</taxon>
        <taxon>Massarina</taxon>
    </lineage>
</organism>
<dbReference type="AlphaFoldDB" id="A0A6A6S3X8"/>
<sequence length="93" mass="10283">MVPYSKKFMETTFEVVDSQSIDMVVGGPTIQEYKLLQLGDGMINGLVASGKHIARNSVNSEEAKADQEAAELRRKQNAAEKEADKQKKSNQKP</sequence>
<feature type="compositionally biased region" description="Basic and acidic residues" evidence="1">
    <location>
        <begin position="61"/>
        <end position="87"/>
    </location>
</feature>
<name>A0A6A6S3X8_9PLEO</name>
<evidence type="ECO:0000256" key="1">
    <source>
        <dbReference type="SAM" id="MobiDB-lite"/>
    </source>
</evidence>
<protein>
    <submittedName>
        <fullName evidence="2">Uncharacterized protein</fullName>
    </submittedName>
</protein>
<gene>
    <name evidence="2" type="ORF">P280DRAFT_468344</name>
</gene>
<evidence type="ECO:0000313" key="3">
    <source>
        <dbReference type="Proteomes" id="UP000799753"/>
    </source>
</evidence>
<dbReference type="EMBL" id="MU006782">
    <property type="protein sequence ID" value="KAF2641831.1"/>
    <property type="molecule type" value="Genomic_DNA"/>
</dbReference>
<reference evidence="2" key="1">
    <citation type="journal article" date="2020" name="Stud. Mycol.">
        <title>101 Dothideomycetes genomes: a test case for predicting lifestyles and emergence of pathogens.</title>
        <authorList>
            <person name="Haridas S."/>
            <person name="Albert R."/>
            <person name="Binder M."/>
            <person name="Bloem J."/>
            <person name="Labutti K."/>
            <person name="Salamov A."/>
            <person name="Andreopoulos B."/>
            <person name="Baker S."/>
            <person name="Barry K."/>
            <person name="Bills G."/>
            <person name="Bluhm B."/>
            <person name="Cannon C."/>
            <person name="Castanera R."/>
            <person name="Culley D."/>
            <person name="Daum C."/>
            <person name="Ezra D."/>
            <person name="Gonzalez J."/>
            <person name="Henrissat B."/>
            <person name="Kuo A."/>
            <person name="Liang C."/>
            <person name="Lipzen A."/>
            <person name="Lutzoni F."/>
            <person name="Magnuson J."/>
            <person name="Mondo S."/>
            <person name="Nolan M."/>
            <person name="Ohm R."/>
            <person name="Pangilinan J."/>
            <person name="Park H.-J."/>
            <person name="Ramirez L."/>
            <person name="Alfaro M."/>
            <person name="Sun H."/>
            <person name="Tritt A."/>
            <person name="Yoshinaga Y."/>
            <person name="Zwiers L.-H."/>
            <person name="Turgeon B."/>
            <person name="Goodwin S."/>
            <person name="Spatafora J."/>
            <person name="Crous P."/>
            <person name="Grigoriev I."/>
        </authorList>
    </citation>
    <scope>NUCLEOTIDE SEQUENCE</scope>
    <source>
        <strain evidence="2">CBS 473.64</strain>
    </source>
</reference>
<feature type="region of interest" description="Disordered" evidence="1">
    <location>
        <begin position="58"/>
        <end position="93"/>
    </location>
</feature>
<dbReference type="Proteomes" id="UP000799753">
    <property type="component" value="Unassembled WGS sequence"/>
</dbReference>
<accession>A0A6A6S3X8</accession>
<evidence type="ECO:0000313" key="2">
    <source>
        <dbReference type="EMBL" id="KAF2641831.1"/>
    </source>
</evidence>
<keyword evidence="3" id="KW-1185">Reference proteome</keyword>
<proteinExistence type="predicted"/>